<evidence type="ECO:0000313" key="1">
    <source>
        <dbReference type="EMBL" id="RST91719.1"/>
    </source>
</evidence>
<dbReference type="AlphaFoldDB" id="A0A429ZDG1"/>
<dbReference type="Proteomes" id="UP000287239">
    <property type="component" value="Unassembled WGS sequence"/>
</dbReference>
<dbReference type="RefSeq" id="WP_126782170.1">
    <property type="nucleotide sequence ID" value="NZ_NGJU01000027.1"/>
</dbReference>
<accession>A0A429ZDG1</accession>
<keyword evidence="2" id="KW-1185">Reference proteome</keyword>
<evidence type="ECO:0000313" key="2">
    <source>
        <dbReference type="Proteomes" id="UP000287239"/>
    </source>
</evidence>
<comment type="caution">
    <text evidence="1">The sequence shown here is derived from an EMBL/GenBank/DDBJ whole genome shotgun (WGS) entry which is preliminary data.</text>
</comment>
<reference evidence="1 2" key="1">
    <citation type="submission" date="2017-05" db="EMBL/GenBank/DDBJ databases">
        <title>Vagococcus spp. assemblies.</title>
        <authorList>
            <person name="Gulvik C.A."/>
        </authorList>
    </citation>
    <scope>NUCLEOTIDE SEQUENCE [LARGE SCALE GENOMIC DNA]</scope>
    <source>
        <strain evidence="1 2">NCFB 2777</strain>
    </source>
</reference>
<proteinExistence type="predicted"/>
<organism evidence="1 2">
    <name type="scientific">Vagococcus salmoninarum</name>
    <dbReference type="NCBI Taxonomy" id="2739"/>
    <lineage>
        <taxon>Bacteria</taxon>
        <taxon>Bacillati</taxon>
        <taxon>Bacillota</taxon>
        <taxon>Bacilli</taxon>
        <taxon>Lactobacillales</taxon>
        <taxon>Enterococcaceae</taxon>
        <taxon>Vagococcus</taxon>
    </lineage>
</organism>
<dbReference type="OrthoDB" id="2199721at2"/>
<protein>
    <submittedName>
        <fullName evidence="1">Uncharacterized protein</fullName>
    </submittedName>
</protein>
<gene>
    <name evidence="1" type="ORF">CBF35_13855</name>
</gene>
<name>A0A429ZDG1_9ENTE</name>
<dbReference type="EMBL" id="NGJU01000027">
    <property type="protein sequence ID" value="RST91719.1"/>
    <property type="molecule type" value="Genomic_DNA"/>
</dbReference>
<sequence>MEIIEGLFDGQGVILKDKTHVLLKEIWRGRLELRPYLLFPVKSELADGELTDTETGILYPHTVDRELDKSQLVYGEKRPTRILHLIPFGGRKIIRKPDLRNPHSVKILGFRRLILEKLDGTEIQVDIDGNCYELPEGVDSLVNGREEQPLAPFYDRPSDLANIIKKAGIEVYSK</sequence>
<dbReference type="GeneID" id="98569429"/>